<evidence type="ECO:0000313" key="3">
    <source>
        <dbReference type="Proteomes" id="UP001589647"/>
    </source>
</evidence>
<feature type="chain" id="PRO_5047498725" description="Spore-associated protein A" evidence="1">
    <location>
        <begin position="27"/>
        <end position="154"/>
    </location>
</feature>
<organism evidence="2 3">
    <name type="scientific">Nonomuraea spiralis</name>
    <dbReference type="NCBI Taxonomy" id="46182"/>
    <lineage>
        <taxon>Bacteria</taxon>
        <taxon>Bacillati</taxon>
        <taxon>Actinomycetota</taxon>
        <taxon>Actinomycetes</taxon>
        <taxon>Streptosporangiales</taxon>
        <taxon>Streptosporangiaceae</taxon>
        <taxon>Nonomuraea</taxon>
    </lineage>
</organism>
<evidence type="ECO:0000256" key="1">
    <source>
        <dbReference type="SAM" id="SignalP"/>
    </source>
</evidence>
<proteinExistence type="predicted"/>
<name>A0ABV5I7D7_9ACTN</name>
<accession>A0ABV5I7D7</accession>
<feature type="signal peptide" evidence="1">
    <location>
        <begin position="1"/>
        <end position="26"/>
    </location>
</feature>
<sequence length="154" mass="16023">MPSKAILLTAAIGLSGVVAAPANATAASSPQSICGSGFGLISDGTKPVKTQSGQRYGTVYLLYNRGTGENCVVTIKSSFIGSKTQMSARLTVMPKARKDEKQDPIVRMDAGKFGQYAGPVKYWAKSACVKFWGTIQGTNGHIAGGGRTSWGNCG</sequence>
<evidence type="ECO:0008006" key="4">
    <source>
        <dbReference type="Google" id="ProtNLM"/>
    </source>
</evidence>
<reference evidence="2 3" key="1">
    <citation type="submission" date="2024-09" db="EMBL/GenBank/DDBJ databases">
        <authorList>
            <person name="Sun Q."/>
            <person name="Mori K."/>
        </authorList>
    </citation>
    <scope>NUCLEOTIDE SEQUENCE [LARGE SCALE GENOMIC DNA]</scope>
    <source>
        <strain evidence="2 3">CCM 3426</strain>
    </source>
</reference>
<dbReference type="Proteomes" id="UP001589647">
    <property type="component" value="Unassembled WGS sequence"/>
</dbReference>
<dbReference type="EMBL" id="JBHMEI010000002">
    <property type="protein sequence ID" value="MFB9200423.1"/>
    <property type="molecule type" value="Genomic_DNA"/>
</dbReference>
<evidence type="ECO:0000313" key="2">
    <source>
        <dbReference type="EMBL" id="MFB9200423.1"/>
    </source>
</evidence>
<gene>
    <name evidence="2" type="ORF">ACFFV7_04385</name>
</gene>
<keyword evidence="3" id="KW-1185">Reference proteome</keyword>
<protein>
    <recommendedName>
        <fullName evidence="4">Spore-associated protein A</fullName>
    </recommendedName>
</protein>
<dbReference type="RefSeq" id="WP_189650563.1">
    <property type="nucleotide sequence ID" value="NZ_BMRC01000014.1"/>
</dbReference>
<comment type="caution">
    <text evidence="2">The sequence shown here is derived from an EMBL/GenBank/DDBJ whole genome shotgun (WGS) entry which is preliminary data.</text>
</comment>
<keyword evidence="1" id="KW-0732">Signal</keyword>